<dbReference type="Gene3D" id="3.60.10.10">
    <property type="entry name" value="Endonuclease/exonuclease/phosphatase"/>
    <property type="match status" value="1"/>
</dbReference>
<keyword evidence="2" id="KW-1185">Reference proteome</keyword>
<dbReference type="RefSeq" id="XP_007393258.1">
    <property type="nucleotide sequence ID" value="XM_007393196.1"/>
</dbReference>
<gene>
    <name evidence="1" type="ORF">PHACADRAFT_193058</name>
</gene>
<dbReference type="AlphaFoldDB" id="K5W253"/>
<organism evidence="1 2">
    <name type="scientific">Phanerochaete carnosa (strain HHB-10118-sp)</name>
    <name type="common">White-rot fungus</name>
    <name type="synonym">Peniophora carnosa</name>
    <dbReference type="NCBI Taxonomy" id="650164"/>
    <lineage>
        <taxon>Eukaryota</taxon>
        <taxon>Fungi</taxon>
        <taxon>Dikarya</taxon>
        <taxon>Basidiomycota</taxon>
        <taxon>Agaricomycotina</taxon>
        <taxon>Agaricomycetes</taxon>
        <taxon>Polyporales</taxon>
        <taxon>Phanerochaetaceae</taxon>
        <taxon>Phanerochaete</taxon>
    </lineage>
</organism>
<name>K5W253_PHACS</name>
<dbReference type="InParanoid" id="K5W253"/>
<accession>K5W253</accession>
<evidence type="ECO:0000313" key="1">
    <source>
        <dbReference type="EMBL" id="EKM57923.1"/>
    </source>
</evidence>
<dbReference type="OrthoDB" id="2799478at2759"/>
<dbReference type="InterPro" id="IPR036691">
    <property type="entry name" value="Endo/exonu/phosph_ase_sf"/>
</dbReference>
<dbReference type="KEGG" id="pco:PHACADRAFT_193058"/>
<dbReference type="EMBL" id="JH930470">
    <property type="protein sequence ID" value="EKM57923.1"/>
    <property type="molecule type" value="Genomic_DNA"/>
</dbReference>
<sequence>MSQFINWEVLTGHVVFAVHFHATLWTDQGQIVFIFEKTLHKLGFTHARVAALRSKGHRHSDGLFLYEIYDLSLKEHDSLIERFCWSTSPCRALLLSILWQSDRTIHLLNVYASNDPSDNQCFWTQLSDIWKLNKPPIPKANIMLDDFNLIEDELDRFPPHADHAKAVTELNALKTCLNLYDSWCATYPDTRDFSFYQGSTGSQSRIGRIYTSRNLL</sequence>
<dbReference type="Proteomes" id="UP000008370">
    <property type="component" value="Unassembled WGS sequence"/>
</dbReference>
<evidence type="ECO:0000313" key="2">
    <source>
        <dbReference type="Proteomes" id="UP000008370"/>
    </source>
</evidence>
<dbReference type="HOGENOM" id="CLU_1278017_0_0_1"/>
<protein>
    <submittedName>
        <fullName evidence="1">Uncharacterized protein</fullName>
    </submittedName>
</protein>
<dbReference type="SUPFAM" id="SSF56219">
    <property type="entry name" value="DNase I-like"/>
    <property type="match status" value="1"/>
</dbReference>
<reference evidence="1 2" key="1">
    <citation type="journal article" date="2012" name="BMC Genomics">
        <title>Comparative genomics of the white-rot fungi, Phanerochaete carnosa and P. chrysosporium, to elucidate the genetic basis of the distinct wood types they colonize.</title>
        <authorList>
            <person name="Suzuki H."/>
            <person name="MacDonald J."/>
            <person name="Syed K."/>
            <person name="Salamov A."/>
            <person name="Hori C."/>
            <person name="Aerts A."/>
            <person name="Henrissat B."/>
            <person name="Wiebenga A."/>
            <person name="vanKuyk P.A."/>
            <person name="Barry K."/>
            <person name="Lindquist E."/>
            <person name="LaButti K."/>
            <person name="Lapidus A."/>
            <person name="Lucas S."/>
            <person name="Coutinho P."/>
            <person name="Gong Y."/>
            <person name="Samejima M."/>
            <person name="Mahadevan R."/>
            <person name="Abou-Zaid M."/>
            <person name="de Vries R.P."/>
            <person name="Igarashi K."/>
            <person name="Yadav J.S."/>
            <person name="Grigoriev I.V."/>
            <person name="Master E.R."/>
        </authorList>
    </citation>
    <scope>NUCLEOTIDE SEQUENCE [LARGE SCALE GENOMIC DNA]</scope>
    <source>
        <strain evidence="1 2">HHB-10118-sp</strain>
    </source>
</reference>
<proteinExistence type="predicted"/>
<dbReference type="GeneID" id="18910887"/>